<dbReference type="KEGG" id="run:DR864_17890"/>
<evidence type="ECO:0000256" key="3">
    <source>
        <dbReference type="ARBA" id="ARBA00022729"/>
    </source>
</evidence>
<evidence type="ECO:0000256" key="2">
    <source>
        <dbReference type="ARBA" id="ARBA00006275"/>
    </source>
</evidence>
<name>A0A344TLF9_9BACT</name>
<reference evidence="7 8" key="1">
    <citation type="submission" date="2018-07" db="EMBL/GenBank/DDBJ databases">
        <title>Genome sequencing of Runella.</title>
        <authorList>
            <person name="Baek M.-G."/>
            <person name="Yi H."/>
        </authorList>
    </citation>
    <scope>NUCLEOTIDE SEQUENCE [LARGE SCALE GENOMIC DNA]</scope>
    <source>
        <strain evidence="7 8">HYN0085</strain>
    </source>
</reference>
<proteinExistence type="inferred from homology"/>
<accession>A0A344TLF9</accession>
<evidence type="ECO:0000313" key="7">
    <source>
        <dbReference type="EMBL" id="AXE19480.1"/>
    </source>
</evidence>
<dbReference type="InterPro" id="IPR011990">
    <property type="entry name" value="TPR-like_helical_dom_sf"/>
</dbReference>
<gene>
    <name evidence="7" type="ORF">DR864_17890</name>
</gene>
<keyword evidence="5" id="KW-0998">Cell outer membrane</keyword>
<dbReference type="Proteomes" id="UP000251993">
    <property type="component" value="Chromosome"/>
</dbReference>
<dbReference type="GO" id="GO:0009279">
    <property type="term" value="C:cell outer membrane"/>
    <property type="evidence" value="ECO:0007669"/>
    <property type="project" value="UniProtKB-SubCell"/>
</dbReference>
<dbReference type="AlphaFoldDB" id="A0A344TLF9"/>
<evidence type="ECO:0000256" key="4">
    <source>
        <dbReference type="ARBA" id="ARBA00023136"/>
    </source>
</evidence>
<evidence type="ECO:0000313" key="8">
    <source>
        <dbReference type="Proteomes" id="UP000251993"/>
    </source>
</evidence>
<keyword evidence="8" id="KW-1185">Reference proteome</keyword>
<dbReference type="EMBL" id="CP030850">
    <property type="protein sequence ID" value="AXE19480.1"/>
    <property type="molecule type" value="Genomic_DNA"/>
</dbReference>
<evidence type="ECO:0000256" key="1">
    <source>
        <dbReference type="ARBA" id="ARBA00004442"/>
    </source>
</evidence>
<dbReference type="PROSITE" id="PS51257">
    <property type="entry name" value="PROKAR_LIPOPROTEIN"/>
    <property type="match status" value="1"/>
</dbReference>
<sequence length="441" mass="47073">MKKIILYSILSGLMLTATSCDQEYLNPSAASETQVTTDLNGLITLCNGLQYRYTSTRAGILYNAITASGLTTRELTVLNAGNTDEDQLRIGGANVTPSNGVLRNLWSQNQLVKANADLILKSVGSVAGDAGTKSGITVYASIFRALALGTQAQFWQQLPVETADNAKFVTREEALKEAVRTLESAATTLAATPVSTTFTGRIVPGIDLANTLQALIARFSIMTGDNAKALAAANKVDLTKKSLFNFDDAVQNPLFFNTFGNRNVTEPLNATLGLPEALRPIATDKRLAFYLSNPAGVPVGGVNLGRASFFTANNAGIPVYLPGEMLLIRAEASARLNDLAAATTALNAVLTKTTDAWGIGAALPEYAGANTADAILTEIYRQRSIELYLSGLRLEDSRRFNRLAPVAGNTASQIERNRTFYPYPLVERDNNGANTPADPAI</sequence>
<dbReference type="InterPro" id="IPR012944">
    <property type="entry name" value="SusD_RagB_dom"/>
</dbReference>
<dbReference type="SUPFAM" id="SSF48452">
    <property type="entry name" value="TPR-like"/>
    <property type="match status" value="1"/>
</dbReference>
<dbReference type="Pfam" id="PF07980">
    <property type="entry name" value="SusD_RagB"/>
    <property type="match status" value="1"/>
</dbReference>
<dbReference type="OrthoDB" id="1522814at2"/>
<organism evidence="7 8">
    <name type="scientific">Runella rosea</name>
    <dbReference type="NCBI Taxonomy" id="2259595"/>
    <lineage>
        <taxon>Bacteria</taxon>
        <taxon>Pseudomonadati</taxon>
        <taxon>Bacteroidota</taxon>
        <taxon>Cytophagia</taxon>
        <taxon>Cytophagales</taxon>
        <taxon>Spirosomataceae</taxon>
        <taxon>Runella</taxon>
    </lineage>
</organism>
<keyword evidence="4" id="KW-0472">Membrane</keyword>
<feature type="domain" description="RagB/SusD" evidence="6">
    <location>
        <begin position="315"/>
        <end position="408"/>
    </location>
</feature>
<evidence type="ECO:0000256" key="5">
    <source>
        <dbReference type="ARBA" id="ARBA00023237"/>
    </source>
</evidence>
<comment type="subcellular location">
    <subcellularLocation>
        <location evidence="1">Cell outer membrane</location>
    </subcellularLocation>
</comment>
<evidence type="ECO:0000259" key="6">
    <source>
        <dbReference type="Pfam" id="PF07980"/>
    </source>
</evidence>
<keyword evidence="3" id="KW-0732">Signal</keyword>
<dbReference type="Gene3D" id="1.25.40.390">
    <property type="match status" value="2"/>
</dbReference>
<dbReference type="RefSeq" id="WP_114068252.1">
    <property type="nucleotide sequence ID" value="NZ_CP030850.1"/>
</dbReference>
<comment type="similarity">
    <text evidence="2">Belongs to the SusD family.</text>
</comment>
<protein>
    <submittedName>
        <fullName evidence="7">RagB/SusD family nutrient uptake outer membrane protein</fullName>
    </submittedName>
</protein>